<evidence type="ECO:0000313" key="3">
    <source>
        <dbReference type="EMBL" id="ADM08944.1"/>
    </source>
</evidence>
<protein>
    <submittedName>
        <fullName evidence="3">Heat shock protein HtpX</fullName>
    </submittedName>
</protein>
<proteinExistence type="predicted"/>
<gene>
    <name evidence="3" type="ordered locus">PB2503_04347</name>
</gene>
<keyword evidence="4" id="KW-1185">Reference proteome</keyword>
<evidence type="ECO:0000313" key="4">
    <source>
        <dbReference type="Proteomes" id="UP000001302"/>
    </source>
</evidence>
<evidence type="ECO:0000256" key="1">
    <source>
        <dbReference type="SAM" id="MobiDB-lite"/>
    </source>
</evidence>
<keyword evidence="2" id="KW-0472">Membrane</keyword>
<feature type="compositionally biased region" description="Low complexity" evidence="1">
    <location>
        <begin position="137"/>
        <end position="146"/>
    </location>
</feature>
<dbReference type="RefSeq" id="WP_013299918.1">
    <property type="nucleotide sequence ID" value="NC_014414.1"/>
</dbReference>
<keyword evidence="3" id="KW-0346">Stress response</keyword>
<organism evidence="3 4">
    <name type="scientific">Parvularcula bermudensis (strain ATCC BAA-594 / HTCC2503 / KCTC 12087)</name>
    <dbReference type="NCBI Taxonomy" id="314260"/>
    <lineage>
        <taxon>Bacteria</taxon>
        <taxon>Pseudomonadati</taxon>
        <taxon>Pseudomonadota</taxon>
        <taxon>Alphaproteobacteria</taxon>
        <taxon>Parvularculales</taxon>
        <taxon>Parvularculaceae</taxon>
        <taxon>Parvularcula</taxon>
    </lineage>
</organism>
<keyword evidence="2" id="KW-0812">Transmembrane</keyword>
<dbReference type="Proteomes" id="UP000001302">
    <property type="component" value="Chromosome"/>
</dbReference>
<reference evidence="3 4" key="2">
    <citation type="journal article" date="2011" name="J. Bacteriol.">
        <title>Complete genome sequence of strain HTCC2503T of Parvularcula bermudensis, the type species of the order "Parvularculales" in the class Alphaproteobacteria.</title>
        <authorList>
            <person name="Oh H.M."/>
            <person name="Kang I."/>
            <person name="Vergin K.L."/>
            <person name="Kang D."/>
            <person name="Rhee K.H."/>
            <person name="Giovannoni S.J."/>
            <person name="Cho J.C."/>
        </authorList>
    </citation>
    <scope>NUCLEOTIDE SEQUENCE [LARGE SCALE GENOMIC DNA]</scope>
    <source>
        <strain evidence="4">ATCC BAA-594 / HTCC2503 / KCTC 12087</strain>
    </source>
</reference>
<keyword evidence="2" id="KW-1133">Transmembrane helix</keyword>
<dbReference type="AlphaFoldDB" id="E0TER1"/>
<reference evidence="4" key="1">
    <citation type="submission" date="2010-08" db="EMBL/GenBank/DDBJ databases">
        <title>Genome sequence of Parvularcula bermudensis HTCC2503.</title>
        <authorList>
            <person name="Kang D.-M."/>
            <person name="Oh H.-M."/>
            <person name="Cho J.-C."/>
        </authorList>
    </citation>
    <scope>NUCLEOTIDE SEQUENCE [LARGE SCALE GENOMIC DNA]</scope>
    <source>
        <strain evidence="4">ATCC BAA-594 / HTCC2503 / KCTC 12087</strain>
    </source>
</reference>
<sequence length="203" mass="21295">MSDLIGRFLSFEDHLGRGLVRVLYYVALFYVVVITLYETANHVFDLDIGLLLLVPFKFILTVLVLRVASEVLIAILSIDDHLKGQAVTGGGFEAGLTTSDPAQASTRDLTEAADEPDDLPAQGGEEPAVSTGPQSSATMKRAATKTATKKTATKKAAKKATKKATKKTAAKSTTNGSAPSPTTDEGDSAAAPDGASPEPDKEM</sequence>
<dbReference type="OrthoDB" id="7632041at2"/>
<feature type="transmembrane region" description="Helical" evidence="2">
    <location>
        <begin position="20"/>
        <end position="37"/>
    </location>
</feature>
<dbReference type="InterPro" id="IPR025557">
    <property type="entry name" value="DUF4282"/>
</dbReference>
<dbReference type="HOGENOM" id="CLU_1347844_0_0_5"/>
<dbReference type="EMBL" id="CP002156">
    <property type="protein sequence ID" value="ADM08944.1"/>
    <property type="molecule type" value="Genomic_DNA"/>
</dbReference>
<feature type="transmembrane region" description="Helical" evidence="2">
    <location>
        <begin position="49"/>
        <end position="68"/>
    </location>
</feature>
<accession>E0TER1</accession>
<feature type="compositionally biased region" description="Basic residues" evidence="1">
    <location>
        <begin position="147"/>
        <end position="169"/>
    </location>
</feature>
<dbReference type="KEGG" id="pbr:PB2503_04347"/>
<feature type="region of interest" description="Disordered" evidence="1">
    <location>
        <begin position="105"/>
        <end position="203"/>
    </location>
</feature>
<name>E0TER1_PARBH</name>
<dbReference type="Pfam" id="PF14110">
    <property type="entry name" value="DUF4282"/>
    <property type="match status" value="1"/>
</dbReference>
<evidence type="ECO:0000256" key="2">
    <source>
        <dbReference type="SAM" id="Phobius"/>
    </source>
</evidence>